<accession>A0A1L9R3Y0</accession>
<evidence type="ECO:0000313" key="3">
    <source>
        <dbReference type="Proteomes" id="UP000184383"/>
    </source>
</evidence>
<keyword evidence="3" id="KW-1185">Reference proteome</keyword>
<dbReference type="RefSeq" id="XP_040683260.1">
    <property type="nucleotide sequence ID" value="XM_040838231.1"/>
</dbReference>
<name>A0A1L9R3Y0_ASPWE</name>
<dbReference type="STRING" id="1073089.A0A1L9R3Y0"/>
<dbReference type="EMBL" id="KV878220">
    <property type="protein sequence ID" value="OJJ29583.1"/>
    <property type="molecule type" value="Genomic_DNA"/>
</dbReference>
<keyword evidence="1" id="KW-0812">Transmembrane</keyword>
<evidence type="ECO:0000256" key="1">
    <source>
        <dbReference type="SAM" id="Phobius"/>
    </source>
</evidence>
<gene>
    <name evidence="2" type="ORF">ASPWEDRAFT_55553</name>
</gene>
<protein>
    <submittedName>
        <fullName evidence="2">Uncharacterized protein</fullName>
    </submittedName>
</protein>
<feature type="transmembrane region" description="Helical" evidence="1">
    <location>
        <begin position="106"/>
        <end position="124"/>
    </location>
</feature>
<dbReference type="GeneID" id="63754079"/>
<dbReference type="OrthoDB" id="5420247at2759"/>
<feature type="transmembrane region" description="Helical" evidence="1">
    <location>
        <begin position="47"/>
        <end position="67"/>
    </location>
</feature>
<reference evidence="3" key="1">
    <citation type="journal article" date="2017" name="Genome Biol.">
        <title>Comparative genomics reveals high biological diversity and specific adaptations in the industrially and medically important fungal genus Aspergillus.</title>
        <authorList>
            <person name="de Vries R.P."/>
            <person name="Riley R."/>
            <person name="Wiebenga A."/>
            <person name="Aguilar-Osorio G."/>
            <person name="Amillis S."/>
            <person name="Uchima C.A."/>
            <person name="Anderluh G."/>
            <person name="Asadollahi M."/>
            <person name="Askin M."/>
            <person name="Barry K."/>
            <person name="Battaglia E."/>
            <person name="Bayram O."/>
            <person name="Benocci T."/>
            <person name="Braus-Stromeyer S.A."/>
            <person name="Caldana C."/>
            <person name="Canovas D."/>
            <person name="Cerqueira G.C."/>
            <person name="Chen F."/>
            <person name="Chen W."/>
            <person name="Choi C."/>
            <person name="Clum A."/>
            <person name="Dos Santos R.A."/>
            <person name="Damasio A.R."/>
            <person name="Diallinas G."/>
            <person name="Emri T."/>
            <person name="Fekete E."/>
            <person name="Flipphi M."/>
            <person name="Freyberg S."/>
            <person name="Gallo A."/>
            <person name="Gournas C."/>
            <person name="Habgood R."/>
            <person name="Hainaut M."/>
            <person name="Harispe M.L."/>
            <person name="Henrissat B."/>
            <person name="Hilden K.S."/>
            <person name="Hope R."/>
            <person name="Hossain A."/>
            <person name="Karabika E."/>
            <person name="Karaffa L."/>
            <person name="Karanyi Z."/>
            <person name="Krasevec N."/>
            <person name="Kuo A."/>
            <person name="Kusch H."/>
            <person name="LaButti K."/>
            <person name="Lagendijk E.L."/>
            <person name="Lapidus A."/>
            <person name="Levasseur A."/>
            <person name="Lindquist E."/>
            <person name="Lipzen A."/>
            <person name="Logrieco A.F."/>
            <person name="MacCabe A."/>
            <person name="Maekelae M.R."/>
            <person name="Malavazi I."/>
            <person name="Melin P."/>
            <person name="Meyer V."/>
            <person name="Mielnichuk N."/>
            <person name="Miskei M."/>
            <person name="Molnar A.P."/>
            <person name="Mule G."/>
            <person name="Ngan C.Y."/>
            <person name="Orejas M."/>
            <person name="Orosz E."/>
            <person name="Ouedraogo J.P."/>
            <person name="Overkamp K.M."/>
            <person name="Park H.-S."/>
            <person name="Perrone G."/>
            <person name="Piumi F."/>
            <person name="Punt P.J."/>
            <person name="Ram A.F."/>
            <person name="Ramon A."/>
            <person name="Rauscher S."/>
            <person name="Record E."/>
            <person name="Riano-Pachon D.M."/>
            <person name="Robert V."/>
            <person name="Roehrig J."/>
            <person name="Ruller R."/>
            <person name="Salamov A."/>
            <person name="Salih N.S."/>
            <person name="Samson R.A."/>
            <person name="Sandor E."/>
            <person name="Sanguinetti M."/>
            <person name="Schuetze T."/>
            <person name="Sepcic K."/>
            <person name="Shelest E."/>
            <person name="Sherlock G."/>
            <person name="Sophianopoulou V."/>
            <person name="Squina F.M."/>
            <person name="Sun H."/>
            <person name="Susca A."/>
            <person name="Todd R.B."/>
            <person name="Tsang A."/>
            <person name="Unkles S.E."/>
            <person name="van de Wiele N."/>
            <person name="van Rossen-Uffink D."/>
            <person name="Oliveira J.V."/>
            <person name="Vesth T.C."/>
            <person name="Visser J."/>
            <person name="Yu J.-H."/>
            <person name="Zhou M."/>
            <person name="Andersen M.R."/>
            <person name="Archer D.B."/>
            <person name="Baker S.E."/>
            <person name="Benoit I."/>
            <person name="Brakhage A.A."/>
            <person name="Braus G.H."/>
            <person name="Fischer R."/>
            <person name="Frisvad J.C."/>
            <person name="Goldman G.H."/>
            <person name="Houbraken J."/>
            <person name="Oakley B."/>
            <person name="Pocsi I."/>
            <person name="Scazzocchio C."/>
            <person name="Seiboth B."/>
            <person name="vanKuyk P.A."/>
            <person name="Wortman J."/>
            <person name="Dyer P.S."/>
            <person name="Grigoriev I.V."/>
        </authorList>
    </citation>
    <scope>NUCLEOTIDE SEQUENCE [LARGE SCALE GENOMIC DNA]</scope>
    <source>
        <strain evidence="3">DTO 134E9</strain>
    </source>
</reference>
<feature type="transmembrane region" description="Helical" evidence="1">
    <location>
        <begin position="184"/>
        <end position="206"/>
    </location>
</feature>
<dbReference type="PANTHER" id="PTHR42029:SF3">
    <property type="entry name" value="AN04G07800"/>
    <property type="match status" value="1"/>
</dbReference>
<feature type="transmembrane region" description="Helical" evidence="1">
    <location>
        <begin position="21"/>
        <end position="40"/>
    </location>
</feature>
<sequence length="281" mass="32855">MATSFPRSKRPTDPDGLVIEAWGQGFMVGALIIMLAITLANMKRHVLLHKLIVVELLLAVCHGTFIFLHPPAYSWYLSFTAIGLNISWTLHNVIAWMKNRHFLRPWVSRFYLATVCLVQPYWVLEIYANFVYFHNQDSLFLRTRPLEPLFRDPWWIFTTCSLIYEIRRGYNFQIWELITVSPRFGLVLLSMCLSIVFTIVDIYSVIRPLRPGLPTGVEPFWKLAFVFKCLCDTIILDDFKSALDRIRGHWWQGRTQIHDLNELRAGAPQIHVSRTVTTNWE</sequence>
<dbReference type="Proteomes" id="UP000184383">
    <property type="component" value="Unassembled WGS sequence"/>
</dbReference>
<dbReference type="AlphaFoldDB" id="A0A1L9R3Y0"/>
<feature type="transmembrane region" description="Helical" evidence="1">
    <location>
        <begin position="73"/>
        <end position="94"/>
    </location>
</feature>
<dbReference type="VEuPathDB" id="FungiDB:ASPWEDRAFT_55553"/>
<keyword evidence="1" id="KW-0472">Membrane</keyword>
<proteinExistence type="predicted"/>
<keyword evidence="1" id="KW-1133">Transmembrane helix</keyword>
<dbReference type="PANTHER" id="PTHR42029">
    <property type="entry name" value="AN04G07800"/>
    <property type="match status" value="1"/>
</dbReference>
<organism evidence="2 3">
    <name type="scientific">Aspergillus wentii DTO 134E9</name>
    <dbReference type="NCBI Taxonomy" id="1073089"/>
    <lineage>
        <taxon>Eukaryota</taxon>
        <taxon>Fungi</taxon>
        <taxon>Dikarya</taxon>
        <taxon>Ascomycota</taxon>
        <taxon>Pezizomycotina</taxon>
        <taxon>Eurotiomycetes</taxon>
        <taxon>Eurotiomycetidae</taxon>
        <taxon>Eurotiales</taxon>
        <taxon>Aspergillaceae</taxon>
        <taxon>Aspergillus</taxon>
        <taxon>Aspergillus subgen. Cremei</taxon>
    </lineage>
</organism>
<evidence type="ECO:0000313" key="2">
    <source>
        <dbReference type="EMBL" id="OJJ29583.1"/>
    </source>
</evidence>